<sequence length="36" mass="4388">MQKIVWHLVIKGCEERRGNWWAVMERRLGLGDLFFL</sequence>
<dbReference type="AlphaFoldDB" id="A0AAV5MME0"/>
<accession>A0AAV5MME0</accession>
<gene>
    <name evidence="1" type="ORF">SLEP1_g56342</name>
</gene>
<evidence type="ECO:0000313" key="1">
    <source>
        <dbReference type="EMBL" id="GKV49602.1"/>
    </source>
</evidence>
<organism evidence="1 2">
    <name type="scientific">Rubroshorea leprosula</name>
    <dbReference type="NCBI Taxonomy" id="152421"/>
    <lineage>
        <taxon>Eukaryota</taxon>
        <taxon>Viridiplantae</taxon>
        <taxon>Streptophyta</taxon>
        <taxon>Embryophyta</taxon>
        <taxon>Tracheophyta</taxon>
        <taxon>Spermatophyta</taxon>
        <taxon>Magnoliopsida</taxon>
        <taxon>eudicotyledons</taxon>
        <taxon>Gunneridae</taxon>
        <taxon>Pentapetalae</taxon>
        <taxon>rosids</taxon>
        <taxon>malvids</taxon>
        <taxon>Malvales</taxon>
        <taxon>Dipterocarpaceae</taxon>
        <taxon>Rubroshorea</taxon>
    </lineage>
</organism>
<name>A0AAV5MME0_9ROSI</name>
<keyword evidence="2" id="KW-1185">Reference proteome</keyword>
<protein>
    <submittedName>
        <fullName evidence="1">Uncharacterized protein</fullName>
    </submittedName>
</protein>
<dbReference type="Proteomes" id="UP001054252">
    <property type="component" value="Unassembled WGS sequence"/>
</dbReference>
<proteinExistence type="predicted"/>
<dbReference type="EMBL" id="BPVZ01000307">
    <property type="protein sequence ID" value="GKV49602.1"/>
    <property type="molecule type" value="Genomic_DNA"/>
</dbReference>
<comment type="caution">
    <text evidence="1">The sequence shown here is derived from an EMBL/GenBank/DDBJ whole genome shotgun (WGS) entry which is preliminary data.</text>
</comment>
<reference evidence="1 2" key="1">
    <citation type="journal article" date="2021" name="Commun. Biol.">
        <title>The genome of Shorea leprosula (Dipterocarpaceae) highlights the ecological relevance of drought in aseasonal tropical rainforests.</title>
        <authorList>
            <person name="Ng K.K.S."/>
            <person name="Kobayashi M.J."/>
            <person name="Fawcett J.A."/>
            <person name="Hatakeyama M."/>
            <person name="Paape T."/>
            <person name="Ng C.H."/>
            <person name="Ang C.C."/>
            <person name="Tnah L.H."/>
            <person name="Lee C.T."/>
            <person name="Nishiyama T."/>
            <person name="Sese J."/>
            <person name="O'Brien M.J."/>
            <person name="Copetti D."/>
            <person name="Mohd Noor M.I."/>
            <person name="Ong R.C."/>
            <person name="Putra M."/>
            <person name="Sireger I.Z."/>
            <person name="Indrioko S."/>
            <person name="Kosugi Y."/>
            <person name="Izuno A."/>
            <person name="Isagi Y."/>
            <person name="Lee S.L."/>
            <person name="Shimizu K.K."/>
        </authorList>
    </citation>
    <scope>NUCLEOTIDE SEQUENCE [LARGE SCALE GENOMIC DNA]</scope>
    <source>
        <strain evidence="1">214</strain>
    </source>
</reference>
<evidence type="ECO:0000313" key="2">
    <source>
        <dbReference type="Proteomes" id="UP001054252"/>
    </source>
</evidence>